<organism evidence="1 2">
    <name type="scientific">Vibrio campbellii (strain ATCC BAA-1116)</name>
    <dbReference type="NCBI Taxonomy" id="2902295"/>
    <lineage>
        <taxon>Bacteria</taxon>
        <taxon>Pseudomonadati</taxon>
        <taxon>Pseudomonadota</taxon>
        <taxon>Gammaproteobacteria</taxon>
        <taxon>Vibrionales</taxon>
        <taxon>Vibrionaceae</taxon>
        <taxon>Vibrio</taxon>
    </lineage>
</organism>
<evidence type="ECO:0000313" key="1">
    <source>
        <dbReference type="EMBL" id="ABU72048.1"/>
    </source>
</evidence>
<dbReference type="Proteomes" id="UP000008152">
    <property type="component" value="Chromosome I"/>
</dbReference>
<protein>
    <submittedName>
        <fullName evidence="1">Uncharacterized protein</fullName>
    </submittedName>
</protein>
<dbReference type="KEGG" id="vha:VIBHAR_03099"/>
<dbReference type="AlphaFoldDB" id="A7MS75"/>
<gene>
    <name evidence="1" type="ordered locus">VIBHAR_03099</name>
</gene>
<proteinExistence type="predicted"/>
<evidence type="ECO:0000313" key="2">
    <source>
        <dbReference type="Proteomes" id="UP000008152"/>
    </source>
</evidence>
<dbReference type="EMBL" id="CP000789">
    <property type="protein sequence ID" value="ABU72048.1"/>
    <property type="molecule type" value="Genomic_DNA"/>
</dbReference>
<accession>A7MS75</accession>
<reference evidence="1 2" key="1">
    <citation type="submission" date="2007-08" db="EMBL/GenBank/DDBJ databases">
        <authorList>
            <consortium name="The Vibrio harveyi Genome Sequencing Project"/>
            <person name="Bassler B."/>
            <person name="Clifton S.W."/>
            <person name="Fulton L."/>
            <person name="Delehaunty K."/>
            <person name="Fronick C."/>
            <person name="Harrison M."/>
            <person name="Markivic C."/>
            <person name="Fulton R."/>
            <person name="Tin-Wollam A.-M."/>
            <person name="Shah N."/>
            <person name="Pepin K."/>
            <person name="Nash W."/>
            <person name="Thiruvilangam P."/>
            <person name="Bhonagiri V."/>
            <person name="Waters C."/>
            <person name="Tu K.C."/>
            <person name="Irgon J."/>
            <person name="Wilson R.K."/>
        </authorList>
    </citation>
    <scope>NUCLEOTIDE SEQUENCE [LARGE SCALE GENOMIC DNA]</scope>
    <source>
        <strain evidence="2">ATCC BAA-1116 / BB120</strain>
    </source>
</reference>
<name>A7MS75_VIBC1</name>
<sequence>MEDLFSQLFRFIAKDINSEYCGWIKTYLAATVDKKLVVPIFDIINNAQFLYVSSLKYRYFETKSQI</sequence>